<dbReference type="Gene3D" id="3.90.550.10">
    <property type="entry name" value="Spore Coat Polysaccharide Biosynthesis Protein SpsA, Chain A"/>
    <property type="match status" value="1"/>
</dbReference>
<evidence type="ECO:0000313" key="4">
    <source>
        <dbReference type="Proteomes" id="UP001430193"/>
    </source>
</evidence>
<dbReference type="InterPro" id="IPR001173">
    <property type="entry name" value="Glyco_trans_2-like"/>
</dbReference>
<keyword evidence="1" id="KW-0812">Transmembrane</keyword>
<dbReference type="PANTHER" id="PTHR48090:SF7">
    <property type="entry name" value="RFBJ PROTEIN"/>
    <property type="match status" value="1"/>
</dbReference>
<organism evidence="3 4">
    <name type="scientific">Dyella mobilis</name>
    <dbReference type="NCBI Taxonomy" id="1849582"/>
    <lineage>
        <taxon>Bacteria</taxon>
        <taxon>Pseudomonadati</taxon>
        <taxon>Pseudomonadota</taxon>
        <taxon>Gammaproteobacteria</taxon>
        <taxon>Lysobacterales</taxon>
        <taxon>Rhodanobacteraceae</taxon>
        <taxon>Dyella</taxon>
    </lineage>
</organism>
<dbReference type="InterPro" id="IPR050256">
    <property type="entry name" value="Glycosyltransferase_2"/>
</dbReference>
<dbReference type="RefSeq" id="WP_204633855.1">
    <property type="nucleotide sequence ID" value="NZ_BSOC01000001.1"/>
</dbReference>
<keyword evidence="1" id="KW-1133">Transmembrane helix</keyword>
<evidence type="ECO:0000313" key="3">
    <source>
        <dbReference type="EMBL" id="MBM7132344.1"/>
    </source>
</evidence>
<gene>
    <name evidence="3" type="ORF">ISS99_22670</name>
</gene>
<sequence length="309" mass="34159">MTQPTVAVLIPCYNEGAAIARVVADFKSALPAATIYVYDNNSKDDTVAAAQKAGAVVRSEHQQGKGAVVRRMFRDIEADFYLMVDGDHTYDASLAPKLLELAVTERSDLVNCIRRDTEQAAYRAGHRLGNVMLTGAVRRIFGDRVHDMLSGYKVFSRRFVKSFPITSIGFGIETELTVHALELQMPVSHLDGPYKGRLEGSVSKLNTYRDGFRILWLIVQLFKHERPLTFFSIIGLFFALLSIALSIPLLEVYLQTGLVPRLPTGVLATGIMLLGFLSLVTGLVLDTVTRGRREAKMLAYLGQPFFEGG</sequence>
<accession>A0ABS2KMM0</accession>
<comment type="caution">
    <text evidence="3">The sequence shown here is derived from an EMBL/GenBank/DDBJ whole genome shotgun (WGS) entry which is preliminary data.</text>
</comment>
<proteinExistence type="predicted"/>
<evidence type="ECO:0000259" key="2">
    <source>
        <dbReference type="Pfam" id="PF00535"/>
    </source>
</evidence>
<dbReference type="SUPFAM" id="SSF53448">
    <property type="entry name" value="Nucleotide-diphospho-sugar transferases"/>
    <property type="match status" value="1"/>
</dbReference>
<name>A0ABS2KMM0_9GAMM</name>
<dbReference type="Pfam" id="PF00535">
    <property type="entry name" value="Glycos_transf_2"/>
    <property type="match status" value="1"/>
</dbReference>
<dbReference type="PANTHER" id="PTHR48090">
    <property type="entry name" value="UNDECAPRENYL-PHOSPHATE 4-DEOXY-4-FORMAMIDO-L-ARABINOSE TRANSFERASE-RELATED"/>
    <property type="match status" value="1"/>
</dbReference>
<dbReference type="EMBL" id="JADIKF010000040">
    <property type="protein sequence ID" value="MBM7132344.1"/>
    <property type="molecule type" value="Genomic_DNA"/>
</dbReference>
<feature type="transmembrane region" description="Helical" evidence="1">
    <location>
        <begin position="228"/>
        <end position="250"/>
    </location>
</feature>
<evidence type="ECO:0000256" key="1">
    <source>
        <dbReference type="SAM" id="Phobius"/>
    </source>
</evidence>
<keyword evidence="1" id="KW-0472">Membrane</keyword>
<feature type="domain" description="Glycosyltransferase 2-like" evidence="2">
    <location>
        <begin position="8"/>
        <end position="160"/>
    </location>
</feature>
<keyword evidence="4" id="KW-1185">Reference proteome</keyword>
<dbReference type="Proteomes" id="UP001430193">
    <property type="component" value="Unassembled WGS sequence"/>
</dbReference>
<protein>
    <submittedName>
        <fullName evidence="3">Glycosyltransferase</fullName>
    </submittedName>
</protein>
<reference evidence="3" key="1">
    <citation type="submission" date="2020-10" db="EMBL/GenBank/DDBJ databases">
        <title>Phylogeny of dyella-like bacteria.</title>
        <authorList>
            <person name="Fu J."/>
        </authorList>
    </citation>
    <scope>NUCLEOTIDE SEQUENCE</scope>
    <source>
        <strain evidence="3">DHON07</strain>
    </source>
</reference>
<feature type="transmembrane region" description="Helical" evidence="1">
    <location>
        <begin position="262"/>
        <end position="285"/>
    </location>
</feature>
<dbReference type="InterPro" id="IPR029044">
    <property type="entry name" value="Nucleotide-diphossugar_trans"/>
</dbReference>
<dbReference type="CDD" id="cd04179">
    <property type="entry name" value="DPM_DPG-synthase_like"/>
    <property type="match status" value="1"/>
</dbReference>